<dbReference type="AlphaFoldDB" id="A0A2Z6DXS9"/>
<dbReference type="OrthoDB" id="9793802at2"/>
<dbReference type="PANTHER" id="PTHR35862">
    <property type="entry name" value="FELS-2 PROPHAGE PROTEIN"/>
    <property type="match status" value="1"/>
</dbReference>
<dbReference type="EMBL" id="AP018558">
    <property type="protein sequence ID" value="BBD77250.1"/>
    <property type="molecule type" value="Genomic_DNA"/>
</dbReference>
<dbReference type="InterPro" id="IPR058531">
    <property type="entry name" value="Baseplate_J_M"/>
</dbReference>
<feature type="domain" description="Baseplate J-like C-terminal" evidence="2">
    <location>
        <begin position="182"/>
        <end position="263"/>
    </location>
</feature>
<accession>A0A2Z6DXS9</accession>
<dbReference type="InterPro" id="IPR058530">
    <property type="entry name" value="Baseplate_J-like_C"/>
</dbReference>
<evidence type="ECO:0000259" key="2">
    <source>
        <dbReference type="Pfam" id="PF26079"/>
    </source>
</evidence>
<keyword evidence="4" id="KW-1185">Reference proteome</keyword>
<dbReference type="Proteomes" id="UP000262004">
    <property type="component" value="Chromosome"/>
</dbReference>
<dbReference type="PIRSF" id="PIRSF020481">
    <property type="entry name" value="BAP"/>
    <property type="match status" value="1"/>
</dbReference>
<dbReference type="PANTHER" id="PTHR35862:SF1">
    <property type="entry name" value="FELS-2 PROPHAGE PROTEIN"/>
    <property type="match status" value="1"/>
</dbReference>
<sequence>MTQLFDVIPNDPQTITNEIVAQYEAATGKTLYPAQVERLLIDLIAYRETLLRAAINDAARQNLVRFARAPMLDYLGELVGVTRLPGEDDERLRARIREAPESFSVAGPRLAYRHHAMSAHASIVDVAVTSPEPGLVRLYPLTDTGLPSAAIKSMVLAACSAEDVRPICDAVEVADPIDMPFAVDARLTVLQAFDAETVRQAALASVTARCAEIASRLGRDVARSSLIAALHVEGVASVRLVAPIADMSVPAHAWAHATGITVTVEGATDG</sequence>
<proteinExistence type="predicted"/>
<evidence type="ECO:0000313" key="4">
    <source>
        <dbReference type="Proteomes" id="UP000262004"/>
    </source>
</evidence>
<dbReference type="KEGG" id="htl:HPTL_0983"/>
<organism evidence="3 4">
    <name type="scientific">Hydrogenophilus thermoluteolus</name>
    <name type="common">Pseudomonas hydrogenothermophila</name>
    <dbReference type="NCBI Taxonomy" id="297"/>
    <lineage>
        <taxon>Bacteria</taxon>
        <taxon>Pseudomonadati</taxon>
        <taxon>Pseudomonadota</taxon>
        <taxon>Hydrogenophilia</taxon>
        <taxon>Hydrogenophilales</taxon>
        <taxon>Hydrogenophilaceae</taxon>
        <taxon>Hydrogenophilus</taxon>
    </lineage>
</organism>
<feature type="domain" description="Baseplate J-like central" evidence="1">
    <location>
        <begin position="105"/>
        <end position="173"/>
    </location>
</feature>
<dbReference type="InterPro" id="IPR014507">
    <property type="entry name" value="Baseplate_assembly_J_pred"/>
</dbReference>
<dbReference type="InterPro" id="IPR052726">
    <property type="entry name" value="Phage_Baseplate_Hub"/>
</dbReference>
<evidence type="ECO:0000313" key="3">
    <source>
        <dbReference type="EMBL" id="BBD77250.1"/>
    </source>
</evidence>
<reference evidence="3 4" key="1">
    <citation type="submission" date="2018-04" db="EMBL/GenBank/DDBJ databases">
        <title>Complete genome sequence of Hydrogenophilus thermoluteolus TH-1.</title>
        <authorList>
            <person name="Arai H."/>
        </authorList>
    </citation>
    <scope>NUCLEOTIDE SEQUENCE [LARGE SCALE GENOMIC DNA]</scope>
    <source>
        <strain evidence="3 4">TH-1</strain>
    </source>
</reference>
<dbReference type="Pfam" id="PF26079">
    <property type="entry name" value="Baseplate_J_C"/>
    <property type="match status" value="1"/>
</dbReference>
<dbReference type="Pfam" id="PF26078">
    <property type="entry name" value="Baseplate_J_M"/>
    <property type="match status" value="1"/>
</dbReference>
<evidence type="ECO:0000259" key="1">
    <source>
        <dbReference type="Pfam" id="PF26078"/>
    </source>
</evidence>
<dbReference type="RefSeq" id="WP_119335002.1">
    <property type="nucleotide sequence ID" value="NZ_AP018558.1"/>
</dbReference>
<name>A0A2Z6DXS9_HYDTE</name>
<protein>
    <submittedName>
        <fullName evidence="3">Bacteriophage baseplate assembly protein</fullName>
    </submittedName>
</protein>
<gene>
    <name evidence="3" type="ORF">HPTL_0983</name>
</gene>